<keyword evidence="6" id="KW-0539">Nucleus</keyword>
<dbReference type="EMBL" id="MN973789">
    <property type="protein sequence ID" value="QPF15422.1"/>
    <property type="molecule type" value="mRNA"/>
</dbReference>
<feature type="domain" description="HTH myb-type" evidence="8">
    <location>
        <begin position="33"/>
        <end position="83"/>
    </location>
</feature>
<keyword evidence="4" id="KW-0238">DNA-binding</keyword>
<dbReference type="GO" id="GO:0043565">
    <property type="term" value="F:sequence-specific DNA binding"/>
    <property type="evidence" value="ECO:0007669"/>
    <property type="project" value="InterPro"/>
</dbReference>
<evidence type="ECO:0000256" key="2">
    <source>
        <dbReference type="ARBA" id="ARBA00022737"/>
    </source>
</evidence>
<dbReference type="GO" id="GO:0005634">
    <property type="term" value="C:nucleus"/>
    <property type="evidence" value="ECO:0007669"/>
    <property type="project" value="UniProtKB-SubCell"/>
</dbReference>
<dbReference type="CDD" id="cd00167">
    <property type="entry name" value="SANT"/>
    <property type="match status" value="2"/>
</dbReference>
<dbReference type="AlphaFoldDB" id="A0A7S8WHN9"/>
<evidence type="ECO:0000256" key="6">
    <source>
        <dbReference type="ARBA" id="ARBA00023242"/>
    </source>
</evidence>
<dbReference type="InterPro" id="IPR009057">
    <property type="entry name" value="Homeodomain-like_sf"/>
</dbReference>
<keyword evidence="5" id="KW-0804">Transcription</keyword>
<organism evidence="9">
    <name type="scientific">Pyrus betulifolia</name>
    <dbReference type="NCBI Taxonomy" id="436086"/>
    <lineage>
        <taxon>Eukaryota</taxon>
        <taxon>Viridiplantae</taxon>
        <taxon>Streptophyta</taxon>
        <taxon>Embryophyta</taxon>
        <taxon>Tracheophyta</taxon>
        <taxon>Spermatophyta</taxon>
        <taxon>Magnoliopsida</taxon>
        <taxon>eudicotyledons</taxon>
        <taxon>Gunneridae</taxon>
        <taxon>Pentapetalae</taxon>
        <taxon>rosids</taxon>
        <taxon>fabids</taxon>
        <taxon>Rosales</taxon>
        <taxon>Rosaceae</taxon>
        <taxon>Amygdaloideae</taxon>
        <taxon>Maleae</taxon>
        <taxon>Pyrus</taxon>
    </lineage>
</organism>
<dbReference type="FunFam" id="1.10.10.60:FF:000107">
    <property type="entry name" value="MYB transcription factor"/>
    <property type="match status" value="1"/>
</dbReference>
<proteinExistence type="evidence at transcript level"/>
<name>A0A7S8WHN9_9ROSA</name>
<feature type="domain" description="Myb-like" evidence="7">
    <location>
        <begin position="31"/>
        <end position="83"/>
    </location>
</feature>
<accession>A0A7S8WHN9</accession>
<dbReference type="GO" id="GO:0003700">
    <property type="term" value="F:DNA-binding transcription factor activity"/>
    <property type="evidence" value="ECO:0007669"/>
    <property type="project" value="InterPro"/>
</dbReference>
<evidence type="ECO:0000313" key="9">
    <source>
        <dbReference type="EMBL" id="QPF15422.1"/>
    </source>
</evidence>
<dbReference type="PROSITE" id="PS51294">
    <property type="entry name" value="HTH_MYB"/>
    <property type="match status" value="2"/>
</dbReference>
<dbReference type="FunFam" id="1.10.10.60:FF:000011">
    <property type="entry name" value="Myb transcription factor"/>
    <property type="match status" value="1"/>
</dbReference>
<dbReference type="InterPro" id="IPR044676">
    <property type="entry name" value="EOBI/EOBII-like_plant"/>
</dbReference>
<dbReference type="InterPro" id="IPR001005">
    <property type="entry name" value="SANT/Myb"/>
</dbReference>
<dbReference type="InterPro" id="IPR017930">
    <property type="entry name" value="Myb_dom"/>
</dbReference>
<comment type="subcellular location">
    <subcellularLocation>
        <location evidence="1">Nucleus</location>
    </subcellularLocation>
</comment>
<dbReference type="SUPFAM" id="SSF46689">
    <property type="entry name" value="Homeodomain-like"/>
    <property type="match status" value="1"/>
</dbReference>
<evidence type="ECO:0000256" key="4">
    <source>
        <dbReference type="ARBA" id="ARBA00023125"/>
    </source>
</evidence>
<feature type="domain" description="HTH myb-type" evidence="8">
    <location>
        <begin position="84"/>
        <end position="138"/>
    </location>
</feature>
<dbReference type="PANTHER" id="PTHR45675:SF31">
    <property type="entry name" value="MYB TRANSCRIPTION FACTOR"/>
    <property type="match status" value="1"/>
</dbReference>
<dbReference type="PANTHER" id="PTHR45675">
    <property type="entry name" value="MYB TRANSCRIPTION FACTOR-RELATED-RELATED"/>
    <property type="match status" value="1"/>
</dbReference>
<evidence type="ECO:0000259" key="8">
    <source>
        <dbReference type="PROSITE" id="PS51294"/>
    </source>
</evidence>
<keyword evidence="3" id="KW-0805">Transcription regulation</keyword>
<dbReference type="Pfam" id="PF00249">
    <property type="entry name" value="Myb_DNA-binding"/>
    <property type="match status" value="2"/>
</dbReference>
<evidence type="ECO:0000256" key="1">
    <source>
        <dbReference type="ARBA" id="ARBA00004123"/>
    </source>
</evidence>
<protein>
    <submittedName>
        <fullName evidence="9">MYB2</fullName>
    </submittedName>
</protein>
<evidence type="ECO:0000256" key="5">
    <source>
        <dbReference type="ARBA" id="ARBA00023163"/>
    </source>
</evidence>
<reference evidence="9" key="1">
    <citation type="submission" date="2020-01" db="EMBL/GenBank/DDBJ databases">
        <authorList>
            <person name="Jin C."/>
        </authorList>
    </citation>
    <scope>NUCLEOTIDE SEQUENCE</scope>
</reference>
<feature type="domain" description="Myb-like" evidence="7">
    <location>
        <begin position="84"/>
        <end position="134"/>
    </location>
</feature>
<evidence type="ECO:0000256" key="3">
    <source>
        <dbReference type="ARBA" id="ARBA00023015"/>
    </source>
</evidence>
<sequence>MDINNVHDQMRSAGYGSLAAAAATHDQPIEGLDLRKGPWTAEEDSILNNYVNIHGEGHWNSLACHAGLKRTGKSCRLRWLNYLRPNVQRGNITLQEQLIILQLHSRWGNRWSKIAEYLPGRTDNEIKNYWRTRVQKQAKQLKCDVNSKQFQDAMRYIWIPRLIERIGSLPEAVPDQPSTCITTTSESECQYLVDPNFVPETSGSTSSDSYDQVQVCSIPTDPTSSGDEFMTYPCSGQYGSENGSGYSKNGNSDIHGFEQSNYWSTGGDTSVENLWTEENIWFLQQQLSDD</sequence>
<evidence type="ECO:0000259" key="7">
    <source>
        <dbReference type="PROSITE" id="PS50090"/>
    </source>
</evidence>
<dbReference type="SMART" id="SM00717">
    <property type="entry name" value="SANT"/>
    <property type="match status" value="2"/>
</dbReference>
<dbReference type="PROSITE" id="PS50090">
    <property type="entry name" value="MYB_LIKE"/>
    <property type="match status" value="2"/>
</dbReference>
<keyword evidence="2" id="KW-0677">Repeat</keyword>
<dbReference type="Gene3D" id="1.10.10.60">
    <property type="entry name" value="Homeodomain-like"/>
    <property type="match status" value="2"/>
</dbReference>